<comment type="cofactor">
    <cofactor evidence="1">
        <name>Mn(2+)</name>
        <dbReference type="ChEBI" id="CHEBI:29035"/>
    </cofactor>
</comment>
<dbReference type="GO" id="GO:0006310">
    <property type="term" value="P:DNA recombination"/>
    <property type="evidence" value="ECO:0007669"/>
    <property type="project" value="UniProtKB-KW"/>
</dbReference>
<keyword evidence="12" id="KW-0067">ATP-binding</keyword>
<evidence type="ECO:0000256" key="6">
    <source>
        <dbReference type="ARBA" id="ARBA00022722"/>
    </source>
</evidence>
<feature type="compositionally biased region" description="Basic residues" evidence="21">
    <location>
        <begin position="1"/>
        <end position="11"/>
    </location>
</feature>
<dbReference type="InterPro" id="IPR014145">
    <property type="entry name" value="LigD_pol_dom"/>
</dbReference>
<evidence type="ECO:0000256" key="14">
    <source>
        <dbReference type="ARBA" id="ARBA00023125"/>
    </source>
</evidence>
<organism evidence="23 24">
    <name type="scientific">Niastella populi</name>
    <dbReference type="NCBI Taxonomy" id="550983"/>
    <lineage>
        <taxon>Bacteria</taxon>
        <taxon>Pseudomonadati</taxon>
        <taxon>Bacteroidota</taxon>
        <taxon>Chitinophagia</taxon>
        <taxon>Chitinophagales</taxon>
        <taxon>Chitinophagaceae</taxon>
        <taxon>Niastella</taxon>
    </lineage>
</organism>
<feature type="region of interest" description="Disordered" evidence="21">
    <location>
        <begin position="553"/>
        <end position="637"/>
    </location>
</feature>
<evidence type="ECO:0000259" key="22">
    <source>
        <dbReference type="PROSITE" id="PS50160"/>
    </source>
</evidence>
<feature type="compositionally biased region" description="Basic and acidic residues" evidence="21">
    <location>
        <begin position="553"/>
        <end position="570"/>
    </location>
</feature>
<dbReference type="CDD" id="cd07971">
    <property type="entry name" value="OBF_DNA_ligase_LigD"/>
    <property type="match status" value="1"/>
</dbReference>
<dbReference type="CDD" id="cd04865">
    <property type="entry name" value="LigD_Pol_like_2"/>
    <property type="match status" value="1"/>
</dbReference>
<evidence type="ECO:0000256" key="21">
    <source>
        <dbReference type="SAM" id="MobiDB-lite"/>
    </source>
</evidence>
<evidence type="ECO:0000313" key="24">
    <source>
        <dbReference type="Proteomes" id="UP000192276"/>
    </source>
</evidence>
<dbReference type="Pfam" id="PF21686">
    <property type="entry name" value="LigD_Prim-Pol"/>
    <property type="match status" value="1"/>
</dbReference>
<dbReference type="Pfam" id="PF01068">
    <property type="entry name" value="DNA_ligase_A_M"/>
    <property type="match status" value="1"/>
</dbReference>
<keyword evidence="8" id="KW-0547">Nucleotide-binding</keyword>
<dbReference type="Gene3D" id="3.30.470.30">
    <property type="entry name" value="DNA ligase/mRNA capping enzyme"/>
    <property type="match status" value="1"/>
</dbReference>
<evidence type="ECO:0000256" key="3">
    <source>
        <dbReference type="ARBA" id="ARBA00022598"/>
    </source>
</evidence>
<evidence type="ECO:0000256" key="8">
    <source>
        <dbReference type="ARBA" id="ARBA00022741"/>
    </source>
</evidence>
<dbReference type="InterPro" id="IPR014144">
    <property type="entry name" value="LigD_PE_domain"/>
</dbReference>
<dbReference type="GO" id="GO:0005524">
    <property type="term" value="F:ATP binding"/>
    <property type="evidence" value="ECO:0007669"/>
    <property type="project" value="UniProtKB-KW"/>
</dbReference>
<dbReference type="InterPro" id="IPR014146">
    <property type="entry name" value="LigD_ligase_dom"/>
</dbReference>
<evidence type="ECO:0000256" key="17">
    <source>
        <dbReference type="ARBA" id="ARBA00023211"/>
    </source>
</evidence>
<dbReference type="NCBIfam" id="TIGR02778">
    <property type="entry name" value="ligD_pol"/>
    <property type="match status" value="1"/>
</dbReference>
<feature type="compositionally biased region" description="Basic residues" evidence="21">
    <location>
        <begin position="616"/>
        <end position="627"/>
    </location>
</feature>
<evidence type="ECO:0000256" key="16">
    <source>
        <dbReference type="ARBA" id="ARBA00023204"/>
    </source>
</evidence>
<keyword evidence="16" id="KW-0234">DNA repair</keyword>
<dbReference type="PANTHER" id="PTHR42705:SF2">
    <property type="entry name" value="BIFUNCTIONAL NON-HOMOLOGOUS END JOINING PROTEIN LIGD"/>
    <property type="match status" value="1"/>
</dbReference>
<dbReference type="InterPro" id="IPR012309">
    <property type="entry name" value="DNA_ligase_ATP-dep_C"/>
</dbReference>
<dbReference type="NCBIfam" id="TIGR02777">
    <property type="entry name" value="LigD_PE_dom"/>
    <property type="match status" value="1"/>
</dbReference>
<evidence type="ECO:0000256" key="1">
    <source>
        <dbReference type="ARBA" id="ARBA00001936"/>
    </source>
</evidence>
<evidence type="ECO:0000256" key="9">
    <source>
        <dbReference type="ARBA" id="ARBA00022763"/>
    </source>
</evidence>
<dbReference type="SUPFAM" id="SSF56091">
    <property type="entry name" value="DNA ligase/mRNA capping enzyme, catalytic domain"/>
    <property type="match status" value="1"/>
</dbReference>
<dbReference type="EC" id="6.5.1.1" evidence="2"/>
<keyword evidence="6" id="KW-0540">Nuclease</keyword>
<dbReference type="Pfam" id="PF04679">
    <property type="entry name" value="DNA_ligase_A_C"/>
    <property type="match status" value="1"/>
</dbReference>
<evidence type="ECO:0000256" key="15">
    <source>
        <dbReference type="ARBA" id="ARBA00023172"/>
    </source>
</evidence>
<dbReference type="Proteomes" id="UP000192276">
    <property type="component" value="Unassembled WGS sequence"/>
</dbReference>
<evidence type="ECO:0000256" key="12">
    <source>
        <dbReference type="ARBA" id="ARBA00022840"/>
    </source>
</evidence>
<dbReference type="Gene3D" id="2.40.50.140">
    <property type="entry name" value="Nucleic acid-binding proteins"/>
    <property type="match status" value="1"/>
</dbReference>
<evidence type="ECO:0000256" key="10">
    <source>
        <dbReference type="ARBA" id="ARBA00022801"/>
    </source>
</evidence>
<evidence type="ECO:0000256" key="11">
    <source>
        <dbReference type="ARBA" id="ARBA00022839"/>
    </source>
</evidence>
<reference evidence="24" key="1">
    <citation type="submission" date="2016-04" db="EMBL/GenBank/DDBJ databases">
        <authorList>
            <person name="Chen L."/>
            <person name="Zhuang W."/>
            <person name="Wang G."/>
        </authorList>
    </citation>
    <scope>NUCLEOTIDE SEQUENCE [LARGE SCALE GENOMIC DNA]</scope>
    <source>
        <strain evidence="24">208</strain>
    </source>
</reference>
<accession>A0A1V9GDK4</accession>
<dbReference type="InterPro" id="IPR052171">
    <property type="entry name" value="NHEJ_LigD"/>
</dbReference>
<feature type="compositionally biased region" description="Low complexity" evidence="21">
    <location>
        <begin position="206"/>
        <end position="216"/>
    </location>
</feature>
<dbReference type="GO" id="GO:0003910">
    <property type="term" value="F:DNA ligase (ATP) activity"/>
    <property type="evidence" value="ECO:0007669"/>
    <property type="project" value="UniProtKB-EC"/>
</dbReference>
<dbReference type="GO" id="GO:0046872">
    <property type="term" value="F:metal ion binding"/>
    <property type="evidence" value="ECO:0007669"/>
    <property type="project" value="UniProtKB-KW"/>
</dbReference>
<keyword evidence="10" id="KW-0378">Hydrolase</keyword>
<evidence type="ECO:0000256" key="4">
    <source>
        <dbReference type="ARBA" id="ARBA00022679"/>
    </source>
</evidence>
<keyword evidence="4" id="KW-0808">Transferase</keyword>
<comment type="catalytic activity">
    <reaction evidence="20">
        <text>ATP + (deoxyribonucleotide)n-3'-hydroxyl + 5'-phospho-(deoxyribonucleotide)m = (deoxyribonucleotide)n+m + AMP + diphosphate.</text>
        <dbReference type="EC" id="6.5.1.1"/>
    </reaction>
</comment>
<dbReference type="GO" id="GO:0003887">
    <property type="term" value="F:DNA-directed DNA polymerase activity"/>
    <property type="evidence" value="ECO:0007669"/>
    <property type="project" value="UniProtKB-KW"/>
</dbReference>
<dbReference type="NCBIfam" id="TIGR02779">
    <property type="entry name" value="NHEJ_ligase_lig"/>
    <property type="match status" value="1"/>
</dbReference>
<evidence type="ECO:0000256" key="13">
    <source>
        <dbReference type="ARBA" id="ARBA00022932"/>
    </source>
</evidence>
<dbReference type="PROSITE" id="PS00333">
    <property type="entry name" value="DNA_LIGASE_A2"/>
    <property type="match status" value="1"/>
</dbReference>
<dbReference type="Pfam" id="PF13298">
    <property type="entry name" value="LigD_N"/>
    <property type="match status" value="1"/>
</dbReference>
<sequence length="947" mass="107080">MSLAKYKKKRSFSQTPEPEGKKKSTPGALHFVVQKHDASRLHYDFRLEMEGVLKSWAVPKGPSMNPDDKRLAMMVEDHPYDYKDFEGIIPPGNYGAGTVIVWDEGTYEPMEFEGDASKSEKHLLAQLHKGDLKIRLTGKKLKGDFALVHMKSSEDNAWLLIKKRDKYATTTDITKKDRSVQSGLKLEQVAKESTNEWQSNRKSAGTKKSSLTASRKTAAKTKSAAKRSTTAAKKKTIKKKVPAAVENLLKLGERTPMPKNIIPMLATLTDGPFDDTDWLFEIKYDGYRAVSYLHGNDITIMSRKNLSFNSKFHPVVEALQELNMEAVFDGEIVALNEEGKSEFQLLQQWQKSGKGELVYYVFDILWLNGYNLMELPLYERKSILQQVLPEHAMVRYSDHVEKAGEQFFTAATEQGLEGIIAKAKVSRYTPTIRTKQWLKIKTNQRQEVVIGGFTETRGSRSHFGALVLGVYEKNKLIYVGHTGSGFTEQSLAAVYKKLKPLITPTTPFDKKPKTNMPCTWVKPVLVCEVKFSEWTKDNILRQPIFMGLREDKNAKDVHKEKAVHTSRAVEEVEEETASGHQTHASKKMKTKTATKKTAAKTAKRSTAKAERETKKAQSKKTTTKKTSTKAAPLPDGFLNDTEKEQVVIINKKELTFTNLDKIYWPAEKITKREMLNYYERIAPFMLPYMKDRPQSMNRFPNGINKPSFYQKDVTGKVADWIEKHDYVSESDGEKKQYLVCVDEASLLYMANLGCIEMNPWHSTTKKPDNPTWCVIDLDPDGKITFDQVIEAAQVIKQLTADLGVDTWCKTSGSTGLHIYIPLGAAYDYDQSRQLAELLVTLAHHEMPSFTSLERSPAKRKNKIYLDYLQNRSIQTIAAPYSLRPKPGATASAPLHWDEVRKGLQISDFTIANMYSRAREVGDIFKPVLGKGINLKKVLGNISALQNG</sequence>
<evidence type="ECO:0000256" key="20">
    <source>
        <dbReference type="ARBA" id="ARBA00034003"/>
    </source>
</evidence>
<keyword evidence="24" id="KW-1185">Reference proteome</keyword>
<dbReference type="GO" id="GO:0004527">
    <property type="term" value="F:exonuclease activity"/>
    <property type="evidence" value="ECO:0007669"/>
    <property type="project" value="UniProtKB-KW"/>
</dbReference>
<dbReference type="InterPro" id="IPR016059">
    <property type="entry name" value="DNA_ligase_ATP-dep_CS"/>
</dbReference>
<dbReference type="SUPFAM" id="SSF50249">
    <property type="entry name" value="Nucleic acid-binding proteins"/>
    <property type="match status" value="1"/>
</dbReference>
<dbReference type="STRING" id="550983.A4R26_01495"/>
<keyword evidence="5" id="KW-0548">Nucleotidyltransferase</keyword>
<dbReference type="Gene3D" id="3.90.920.10">
    <property type="entry name" value="DNA primase, PRIM domain"/>
    <property type="match status" value="1"/>
</dbReference>
<dbReference type="InterPro" id="IPR012340">
    <property type="entry name" value="NA-bd_OB-fold"/>
</dbReference>
<feature type="region of interest" description="Disordered" evidence="21">
    <location>
        <begin position="191"/>
        <end position="236"/>
    </location>
</feature>
<name>A0A1V9GDK4_9BACT</name>
<keyword evidence="13" id="KW-0239">DNA-directed DNA polymerase</keyword>
<keyword evidence="7" id="KW-0479">Metal-binding</keyword>
<keyword evidence="14" id="KW-0238">DNA-binding</keyword>
<dbReference type="PANTHER" id="PTHR42705">
    <property type="entry name" value="BIFUNCTIONAL NON-HOMOLOGOUS END JOINING PROTEIN LIGD"/>
    <property type="match status" value="1"/>
</dbReference>
<dbReference type="GO" id="GO:0003677">
    <property type="term" value="F:DNA binding"/>
    <property type="evidence" value="ECO:0007669"/>
    <property type="project" value="UniProtKB-KW"/>
</dbReference>
<feature type="domain" description="ATP-dependent DNA ligase family profile" evidence="22">
    <location>
        <begin position="350"/>
        <end position="485"/>
    </location>
</feature>
<keyword evidence="17" id="KW-0464">Manganese</keyword>
<keyword evidence="15" id="KW-0233">DNA recombination</keyword>
<dbReference type="InterPro" id="IPR012310">
    <property type="entry name" value="DNA_ligase_ATP-dep_cent"/>
</dbReference>
<dbReference type="GO" id="GO:0006281">
    <property type="term" value="P:DNA repair"/>
    <property type="evidence" value="ECO:0007669"/>
    <property type="project" value="UniProtKB-KW"/>
</dbReference>
<comment type="caution">
    <text evidence="23">The sequence shown here is derived from an EMBL/GenBank/DDBJ whole genome shotgun (WGS) entry which is preliminary data.</text>
</comment>
<dbReference type="OrthoDB" id="9802472at2"/>
<dbReference type="Gene3D" id="3.30.1490.70">
    <property type="match status" value="1"/>
</dbReference>
<keyword evidence="9" id="KW-0227">DNA damage</keyword>
<dbReference type="EMBL" id="LWBP01000001">
    <property type="protein sequence ID" value="OQP68506.1"/>
    <property type="molecule type" value="Genomic_DNA"/>
</dbReference>
<evidence type="ECO:0000256" key="19">
    <source>
        <dbReference type="ARBA" id="ARBA00029943"/>
    </source>
</evidence>
<evidence type="ECO:0000256" key="18">
    <source>
        <dbReference type="ARBA" id="ARBA00023268"/>
    </source>
</evidence>
<proteinExistence type="predicted"/>
<dbReference type="AlphaFoldDB" id="A0A1V9GDK4"/>
<evidence type="ECO:0000256" key="5">
    <source>
        <dbReference type="ARBA" id="ARBA00022695"/>
    </source>
</evidence>
<keyword evidence="11" id="KW-0269">Exonuclease</keyword>
<dbReference type="CDD" id="cd07906">
    <property type="entry name" value="Adenylation_DNA_ligase_LigD_LigC"/>
    <property type="match status" value="1"/>
</dbReference>
<gene>
    <name evidence="23" type="ORF">A4R26_01495</name>
</gene>
<keyword evidence="3 23" id="KW-0436">Ligase</keyword>
<dbReference type="RefSeq" id="WP_081159003.1">
    <property type="nucleotide sequence ID" value="NZ_LWBP01000001.1"/>
</dbReference>
<protein>
    <recommendedName>
        <fullName evidence="2">DNA ligase (ATP)</fullName>
        <ecNumber evidence="2">6.5.1.1</ecNumber>
    </recommendedName>
    <alternativeName>
        <fullName evidence="19">NHEJ DNA polymerase</fullName>
    </alternativeName>
</protein>
<dbReference type="PROSITE" id="PS50160">
    <property type="entry name" value="DNA_LIGASE_A3"/>
    <property type="match status" value="1"/>
</dbReference>
<evidence type="ECO:0000256" key="2">
    <source>
        <dbReference type="ARBA" id="ARBA00012727"/>
    </source>
</evidence>
<keyword evidence="18" id="KW-0511">Multifunctional enzyme</keyword>
<feature type="compositionally biased region" description="Basic residues" evidence="21">
    <location>
        <begin position="583"/>
        <end position="606"/>
    </location>
</feature>
<evidence type="ECO:0000256" key="7">
    <source>
        <dbReference type="ARBA" id="ARBA00022723"/>
    </source>
</evidence>
<feature type="region of interest" description="Disordered" evidence="21">
    <location>
        <begin position="1"/>
        <end position="27"/>
    </location>
</feature>
<evidence type="ECO:0000313" key="23">
    <source>
        <dbReference type="EMBL" id="OQP68506.1"/>
    </source>
</evidence>